<dbReference type="PANTHER" id="PTHR30346">
    <property type="entry name" value="TRANSCRIPTIONAL DUAL REGULATOR HCAR-RELATED"/>
    <property type="match status" value="1"/>
</dbReference>
<feature type="domain" description="HTH lysR-type" evidence="5">
    <location>
        <begin position="11"/>
        <end position="68"/>
    </location>
</feature>
<sequence length="301" mass="32676">MDAEPTGQLDLDLRKLRYFVAVAEELHFGRAAERLYLAQPVLSRQIQKLEQELGVTLFERTSRNVALTSAGRQLVDEARPLLAAGDAARRRVRQAAEARPTLTVGFFTGDTTVTRAIRLFRDRRPDVTTQVRRIYWSDQAQVLLDGAADVAFVHLPIDERGLELVPLYAEERVALLAADHPLAGQASISITQLAEDPVVLHRDASDAWEAFHNQNPRPDGHVAPAGPTVSNLEEKLEVIASGAAISFVPLSVAGAAHHQPGVAFVPVADIPPTQVCLAYNSARHTPLIAGFAEAAREAATS</sequence>
<evidence type="ECO:0000256" key="2">
    <source>
        <dbReference type="ARBA" id="ARBA00023015"/>
    </source>
</evidence>
<accession>A0A9X3MZ51</accession>
<dbReference type="GO" id="GO:0032993">
    <property type="term" value="C:protein-DNA complex"/>
    <property type="evidence" value="ECO:0007669"/>
    <property type="project" value="TreeGrafter"/>
</dbReference>
<dbReference type="Gene3D" id="3.40.190.10">
    <property type="entry name" value="Periplasmic binding protein-like II"/>
    <property type="match status" value="2"/>
</dbReference>
<gene>
    <name evidence="6" type="ORF">OM076_17855</name>
</gene>
<keyword evidence="3" id="KW-0238">DNA-binding</keyword>
<dbReference type="PANTHER" id="PTHR30346:SF0">
    <property type="entry name" value="HCA OPERON TRANSCRIPTIONAL ACTIVATOR HCAR"/>
    <property type="match status" value="1"/>
</dbReference>
<dbReference type="AlphaFoldDB" id="A0A9X3MZ51"/>
<dbReference type="EMBL" id="JAPDOD010000016">
    <property type="protein sequence ID" value="MDA0162143.1"/>
    <property type="molecule type" value="Genomic_DNA"/>
</dbReference>
<dbReference type="FunFam" id="1.10.10.10:FF:000001">
    <property type="entry name" value="LysR family transcriptional regulator"/>
    <property type="match status" value="1"/>
</dbReference>
<keyword evidence="2" id="KW-0805">Transcription regulation</keyword>
<name>A0A9X3MZ51_9ACTN</name>
<comment type="similarity">
    <text evidence="1">Belongs to the LysR transcriptional regulatory family.</text>
</comment>
<dbReference type="Proteomes" id="UP001149140">
    <property type="component" value="Unassembled WGS sequence"/>
</dbReference>
<dbReference type="Pfam" id="PF00126">
    <property type="entry name" value="HTH_1"/>
    <property type="match status" value="1"/>
</dbReference>
<keyword evidence="4" id="KW-0804">Transcription</keyword>
<evidence type="ECO:0000256" key="4">
    <source>
        <dbReference type="ARBA" id="ARBA00023163"/>
    </source>
</evidence>
<protein>
    <submittedName>
        <fullName evidence="6">LysR family transcriptional regulator</fullName>
    </submittedName>
</protein>
<keyword evidence="7" id="KW-1185">Reference proteome</keyword>
<dbReference type="InterPro" id="IPR036388">
    <property type="entry name" value="WH-like_DNA-bd_sf"/>
</dbReference>
<dbReference type="InterPro" id="IPR036390">
    <property type="entry name" value="WH_DNA-bd_sf"/>
</dbReference>
<dbReference type="CDD" id="cd08414">
    <property type="entry name" value="PBP2_LTTR_aromatics_like"/>
    <property type="match status" value="1"/>
</dbReference>
<evidence type="ECO:0000256" key="1">
    <source>
        <dbReference type="ARBA" id="ARBA00009437"/>
    </source>
</evidence>
<dbReference type="GO" id="GO:0003677">
    <property type="term" value="F:DNA binding"/>
    <property type="evidence" value="ECO:0007669"/>
    <property type="project" value="UniProtKB-KW"/>
</dbReference>
<dbReference type="RefSeq" id="WP_270041380.1">
    <property type="nucleotide sequence ID" value="NZ_JAPDOD010000016.1"/>
</dbReference>
<evidence type="ECO:0000313" key="7">
    <source>
        <dbReference type="Proteomes" id="UP001149140"/>
    </source>
</evidence>
<organism evidence="6 7">
    <name type="scientific">Solirubrobacter ginsenosidimutans</name>
    <dbReference type="NCBI Taxonomy" id="490573"/>
    <lineage>
        <taxon>Bacteria</taxon>
        <taxon>Bacillati</taxon>
        <taxon>Actinomycetota</taxon>
        <taxon>Thermoleophilia</taxon>
        <taxon>Solirubrobacterales</taxon>
        <taxon>Solirubrobacteraceae</taxon>
        <taxon>Solirubrobacter</taxon>
    </lineage>
</organism>
<dbReference type="InterPro" id="IPR005119">
    <property type="entry name" value="LysR_subst-bd"/>
</dbReference>
<dbReference type="GO" id="GO:0003700">
    <property type="term" value="F:DNA-binding transcription factor activity"/>
    <property type="evidence" value="ECO:0007669"/>
    <property type="project" value="InterPro"/>
</dbReference>
<dbReference type="InterPro" id="IPR000847">
    <property type="entry name" value="LysR_HTH_N"/>
</dbReference>
<comment type="caution">
    <text evidence="6">The sequence shown here is derived from an EMBL/GenBank/DDBJ whole genome shotgun (WGS) entry which is preliminary data.</text>
</comment>
<dbReference type="Pfam" id="PF03466">
    <property type="entry name" value="LysR_substrate"/>
    <property type="match status" value="1"/>
</dbReference>
<proteinExistence type="inferred from homology"/>
<evidence type="ECO:0000256" key="3">
    <source>
        <dbReference type="ARBA" id="ARBA00023125"/>
    </source>
</evidence>
<dbReference type="SUPFAM" id="SSF53850">
    <property type="entry name" value="Periplasmic binding protein-like II"/>
    <property type="match status" value="1"/>
</dbReference>
<dbReference type="PRINTS" id="PR00039">
    <property type="entry name" value="HTHLYSR"/>
</dbReference>
<evidence type="ECO:0000259" key="5">
    <source>
        <dbReference type="PROSITE" id="PS50931"/>
    </source>
</evidence>
<dbReference type="SUPFAM" id="SSF46785">
    <property type="entry name" value="Winged helix' DNA-binding domain"/>
    <property type="match status" value="1"/>
</dbReference>
<dbReference type="PROSITE" id="PS50931">
    <property type="entry name" value="HTH_LYSR"/>
    <property type="match status" value="1"/>
</dbReference>
<reference evidence="6" key="1">
    <citation type="submission" date="2022-10" db="EMBL/GenBank/DDBJ databases">
        <title>The WGS of Solirubrobacter ginsenosidimutans DSM 21036.</title>
        <authorList>
            <person name="Jiang Z."/>
        </authorList>
    </citation>
    <scope>NUCLEOTIDE SEQUENCE</scope>
    <source>
        <strain evidence="6">DSM 21036</strain>
    </source>
</reference>
<evidence type="ECO:0000313" key="6">
    <source>
        <dbReference type="EMBL" id="MDA0162143.1"/>
    </source>
</evidence>
<dbReference type="Gene3D" id="1.10.10.10">
    <property type="entry name" value="Winged helix-like DNA-binding domain superfamily/Winged helix DNA-binding domain"/>
    <property type="match status" value="1"/>
</dbReference>